<dbReference type="Proteomes" id="UP000243207">
    <property type="component" value="Chromosome I"/>
</dbReference>
<evidence type="ECO:0000256" key="6">
    <source>
        <dbReference type="ARBA" id="ARBA00032248"/>
    </source>
</evidence>
<comment type="similarity">
    <text evidence="2">Belongs to the Ap4A hydrolase family.</text>
</comment>
<evidence type="ECO:0000259" key="9">
    <source>
        <dbReference type="Pfam" id="PF00149"/>
    </source>
</evidence>
<keyword evidence="4" id="KW-0378">Hydrolase</keyword>
<dbReference type="InterPro" id="IPR004617">
    <property type="entry name" value="ApaH"/>
</dbReference>
<feature type="domain" description="Calcineurin-like phosphoesterase" evidence="9">
    <location>
        <begin position="1"/>
        <end position="126"/>
    </location>
</feature>
<name>A0A1H1L1M7_9GAMM</name>
<evidence type="ECO:0000256" key="2">
    <source>
        <dbReference type="ARBA" id="ARBA00005419"/>
    </source>
</evidence>
<dbReference type="InterPro" id="IPR004843">
    <property type="entry name" value="Calcineurin-like_PHP"/>
</dbReference>
<dbReference type="EC" id="3.6.1.41" evidence="3"/>
<dbReference type="NCBIfam" id="NF001204">
    <property type="entry name" value="PRK00166.1"/>
    <property type="match status" value="1"/>
</dbReference>
<dbReference type="Pfam" id="PF00149">
    <property type="entry name" value="Metallophos"/>
    <property type="match status" value="1"/>
</dbReference>
<dbReference type="RefSeq" id="WP_093390893.1">
    <property type="nucleotide sequence ID" value="NZ_LT629736.1"/>
</dbReference>
<dbReference type="STRING" id="487184.SAMN05216421_0005"/>
<dbReference type="PANTHER" id="PTHR40942">
    <property type="match status" value="1"/>
</dbReference>
<evidence type="ECO:0000313" key="10">
    <source>
        <dbReference type="EMBL" id="SDR68481.1"/>
    </source>
</evidence>
<dbReference type="CDD" id="cd07422">
    <property type="entry name" value="MPP_ApaH"/>
    <property type="match status" value="1"/>
</dbReference>
<comment type="function">
    <text evidence="1">Hydrolyzes diadenosine 5',5'''-P1,P4-tetraphosphate to yield ADP.</text>
</comment>
<dbReference type="PANTHER" id="PTHR40942:SF4">
    <property type="entry name" value="CYTOCHROME C5"/>
    <property type="match status" value="1"/>
</dbReference>
<dbReference type="GO" id="GO:0008803">
    <property type="term" value="F:bis(5'-nucleosyl)-tetraphosphatase (symmetrical) activity"/>
    <property type="evidence" value="ECO:0007669"/>
    <property type="project" value="UniProtKB-EC"/>
</dbReference>
<evidence type="ECO:0000256" key="1">
    <source>
        <dbReference type="ARBA" id="ARBA00003413"/>
    </source>
</evidence>
<dbReference type="NCBIfam" id="TIGR00668">
    <property type="entry name" value="apaH"/>
    <property type="match status" value="1"/>
</dbReference>
<dbReference type="PIRSF" id="PIRSF000903">
    <property type="entry name" value="B5n-ttraPtase_sm"/>
    <property type="match status" value="1"/>
</dbReference>
<evidence type="ECO:0000256" key="3">
    <source>
        <dbReference type="ARBA" id="ARBA00012506"/>
    </source>
</evidence>
<evidence type="ECO:0000313" key="11">
    <source>
        <dbReference type="Proteomes" id="UP000243207"/>
    </source>
</evidence>
<accession>A0A1H1L1M7</accession>
<sequence length="273" mass="30145">MTTYAVGDLHGCLKPLKCLLEEVDFNPSRDVLWSVGDLINRGPDSLETLRFINSLDNACIALLGNHDLHLLAASRDATLLRKSDTLLPILKASDRDTLLSGLCQLPLAHYDSRLDCLMTHAGVPPIWSVKQTLKRAAEVEAVLRDEALRGSFLDNMYGNEPARWKPSLTGMDRLRAITNYLTRMRFCKADGTLDLKSKESVDSAPKEFAPWFNHPRKNPETKLVFGHWAALGGVSGVPGVHALDSGCVWGNSLTLMNLDTGERHVCSCGDEHE</sequence>
<dbReference type="InterPro" id="IPR029052">
    <property type="entry name" value="Metallo-depent_PP-like"/>
</dbReference>
<dbReference type="SUPFAM" id="SSF56300">
    <property type="entry name" value="Metallo-dependent phosphatases"/>
    <property type="match status" value="1"/>
</dbReference>
<keyword evidence="11" id="KW-1185">Reference proteome</keyword>
<protein>
    <recommendedName>
        <fullName evidence="3">bis(5'-nucleosyl)-tetraphosphatase (symmetrical)</fullName>
        <ecNumber evidence="3">3.6.1.41</ecNumber>
    </recommendedName>
    <alternativeName>
        <fullName evidence="6">Ap4A hydrolase</fullName>
    </alternativeName>
    <alternativeName>
        <fullName evidence="5">Diadenosine 5',5'''-P1,P4-tetraphosphate pyrophosphohydrolase</fullName>
    </alternativeName>
    <alternativeName>
        <fullName evidence="7">Diadenosine tetraphosphatase</fullName>
    </alternativeName>
</protein>
<evidence type="ECO:0000256" key="8">
    <source>
        <dbReference type="ARBA" id="ARBA00049417"/>
    </source>
</evidence>
<gene>
    <name evidence="10" type="ORF">SAMN05216421_0005</name>
</gene>
<dbReference type="OrthoDB" id="9807890at2"/>
<evidence type="ECO:0000256" key="5">
    <source>
        <dbReference type="ARBA" id="ARBA00031248"/>
    </source>
</evidence>
<proteinExistence type="inferred from homology"/>
<dbReference type="AlphaFoldDB" id="A0A1H1L1M7"/>
<reference evidence="11" key="1">
    <citation type="submission" date="2016-10" db="EMBL/GenBank/DDBJ databases">
        <authorList>
            <person name="Varghese N."/>
            <person name="Submissions S."/>
        </authorList>
    </citation>
    <scope>NUCLEOTIDE SEQUENCE [LARGE SCALE GENOMIC DNA]</scope>
    <source>
        <strain evidence="11">NRRL B-51270</strain>
    </source>
</reference>
<evidence type="ECO:0000256" key="7">
    <source>
        <dbReference type="ARBA" id="ARBA00033210"/>
    </source>
</evidence>
<evidence type="ECO:0000256" key="4">
    <source>
        <dbReference type="ARBA" id="ARBA00022801"/>
    </source>
</evidence>
<comment type="catalytic activity">
    <reaction evidence="8">
        <text>P(1),P(4)-bis(5'-adenosyl) tetraphosphate + H2O = 2 ADP + 2 H(+)</text>
        <dbReference type="Rhea" id="RHEA:24252"/>
        <dbReference type="ChEBI" id="CHEBI:15377"/>
        <dbReference type="ChEBI" id="CHEBI:15378"/>
        <dbReference type="ChEBI" id="CHEBI:58141"/>
        <dbReference type="ChEBI" id="CHEBI:456216"/>
        <dbReference type="EC" id="3.6.1.41"/>
    </reaction>
</comment>
<organism evidence="10 11">
    <name type="scientific">Halopseudomonas xinjiangensis</name>
    <dbReference type="NCBI Taxonomy" id="487184"/>
    <lineage>
        <taxon>Bacteria</taxon>
        <taxon>Pseudomonadati</taxon>
        <taxon>Pseudomonadota</taxon>
        <taxon>Gammaproteobacteria</taxon>
        <taxon>Pseudomonadales</taxon>
        <taxon>Pseudomonadaceae</taxon>
        <taxon>Halopseudomonas</taxon>
    </lineage>
</organism>
<dbReference type="EMBL" id="LT629736">
    <property type="protein sequence ID" value="SDR68481.1"/>
    <property type="molecule type" value="Genomic_DNA"/>
</dbReference>
<dbReference type="Gene3D" id="3.60.21.10">
    <property type="match status" value="1"/>
</dbReference>